<dbReference type="EMBL" id="KK207876">
    <property type="protein sequence ID" value="EZF50990.1"/>
    <property type="molecule type" value="Genomic_DNA"/>
</dbReference>
<protein>
    <recommendedName>
        <fullName evidence="1">Glutamyl-tRNA amidotransferase complex subunit Gta3 domain-containing protein</fullName>
    </recommendedName>
</protein>
<dbReference type="OrthoDB" id="5522061at2759"/>
<name>A0A022VY25_TRIRU</name>
<gene>
    <name evidence="2" type="ORF">H103_05796</name>
</gene>
<sequence>MVACPALRRALIRANWLVKSPAAGPAYYSTAAPTDVSALLSKPTWSVKSLLPASQQEDDAGISPKQLRHLLRLAALPQPASQAEEDEMLKTLASQIHFVKEIQQVDTTGVTPLRSIRDETADAQKENTIDLALLKSALEREEFVGRTRRIRRKPAEKLEKPDGETWDGDALKAASKTMGRYFVVQTGSD</sequence>
<dbReference type="InterPro" id="IPR003837">
    <property type="entry name" value="GatC"/>
</dbReference>
<dbReference type="PANTHER" id="PTHR15004">
    <property type="entry name" value="GLUTAMYL-TRNA(GLN) AMIDOTRANSFERASE SUBUNIT C, MITOCHONDRIAL"/>
    <property type="match status" value="1"/>
</dbReference>
<organism evidence="2">
    <name type="scientific">Trichophyton rubrum CBS 288.86</name>
    <dbReference type="NCBI Taxonomy" id="1215330"/>
    <lineage>
        <taxon>Eukaryota</taxon>
        <taxon>Fungi</taxon>
        <taxon>Dikarya</taxon>
        <taxon>Ascomycota</taxon>
        <taxon>Pezizomycotina</taxon>
        <taxon>Eurotiomycetes</taxon>
        <taxon>Eurotiomycetidae</taxon>
        <taxon>Onygenales</taxon>
        <taxon>Arthrodermataceae</taxon>
        <taxon>Trichophyton</taxon>
    </lineage>
</organism>
<dbReference type="GO" id="GO:0070681">
    <property type="term" value="P:glutaminyl-tRNAGln biosynthesis via transamidation"/>
    <property type="evidence" value="ECO:0007669"/>
    <property type="project" value="TreeGrafter"/>
</dbReference>
<dbReference type="AlphaFoldDB" id="A0A022VY25"/>
<dbReference type="SUPFAM" id="SSF141000">
    <property type="entry name" value="Glu-tRNAGln amidotransferase C subunit"/>
    <property type="match status" value="1"/>
</dbReference>
<accession>A0A022VY25</accession>
<dbReference type="HOGENOM" id="CLU_085810_0_0_1"/>
<reference evidence="2" key="1">
    <citation type="submission" date="2014-02" db="EMBL/GenBank/DDBJ databases">
        <title>The Genome Sequence of Trichophyton rubrum (morphotype fischeri) CBS 288.86.</title>
        <authorList>
            <consortium name="The Broad Institute Genomics Platform"/>
            <person name="Cuomo C.A."/>
            <person name="White T.C."/>
            <person name="Graser Y."/>
            <person name="Martinez-Rossi N."/>
            <person name="Heitman J."/>
            <person name="Young S.K."/>
            <person name="Zeng Q."/>
            <person name="Gargeya S."/>
            <person name="Abouelleil A."/>
            <person name="Alvarado L."/>
            <person name="Chapman S.B."/>
            <person name="Gainer-Dewar J."/>
            <person name="Goldberg J."/>
            <person name="Griggs A."/>
            <person name="Gujja S."/>
            <person name="Hansen M."/>
            <person name="Howarth C."/>
            <person name="Imamovic A."/>
            <person name="Larimer J."/>
            <person name="Martinez D."/>
            <person name="Murphy C."/>
            <person name="Pearson M.D."/>
            <person name="Persinoti G."/>
            <person name="Poon T."/>
            <person name="Priest M."/>
            <person name="Roberts A.D."/>
            <person name="Saif S."/>
            <person name="Shea T.D."/>
            <person name="Sykes S.N."/>
            <person name="Wortman J."/>
            <person name="Nusbaum C."/>
            <person name="Birren B."/>
        </authorList>
    </citation>
    <scope>NUCLEOTIDE SEQUENCE [LARGE SCALE GENOMIC DNA]</scope>
    <source>
        <strain evidence="2">CBS 288.86</strain>
    </source>
</reference>
<dbReference type="GO" id="GO:0030956">
    <property type="term" value="C:glutamyl-tRNA(Gln) amidotransferase complex"/>
    <property type="evidence" value="ECO:0007669"/>
    <property type="project" value="TreeGrafter"/>
</dbReference>
<dbReference type="GO" id="GO:0005739">
    <property type="term" value="C:mitochondrion"/>
    <property type="evidence" value="ECO:0007669"/>
    <property type="project" value="TreeGrafter"/>
</dbReference>
<dbReference type="InterPro" id="IPR036113">
    <property type="entry name" value="Asp/Glu-ADT_sf_sub_c"/>
</dbReference>
<dbReference type="InterPro" id="IPR049545">
    <property type="entry name" value="Gta3_dom"/>
</dbReference>
<evidence type="ECO:0000259" key="1">
    <source>
        <dbReference type="Pfam" id="PF20978"/>
    </source>
</evidence>
<feature type="domain" description="Glutamyl-tRNA amidotransferase complex subunit Gta3" evidence="1">
    <location>
        <begin position="59"/>
        <end position="113"/>
    </location>
</feature>
<dbReference type="GO" id="GO:0032543">
    <property type="term" value="P:mitochondrial translation"/>
    <property type="evidence" value="ECO:0007669"/>
    <property type="project" value="TreeGrafter"/>
</dbReference>
<proteinExistence type="predicted"/>
<dbReference type="GO" id="GO:0006450">
    <property type="term" value="P:regulation of translational fidelity"/>
    <property type="evidence" value="ECO:0007669"/>
    <property type="project" value="InterPro"/>
</dbReference>
<dbReference type="Proteomes" id="UP000023758">
    <property type="component" value="Unassembled WGS sequence"/>
</dbReference>
<dbReference type="PANTHER" id="PTHR15004:SF0">
    <property type="entry name" value="GLUTAMYL-TRNA(GLN) AMIDOTRANSFERASE SUBUNIT C, MITOCHONDRIAL"/>
    <property type="match status" value="1"/>
</dbReference>
<evidence type="ECO:0000313" key="2">
    <source>
        <dbReference type="EMBL" id="EZF50990.1"/>
    </source>
</evidence>
<dbReference type="Pfam" id="PF20978">
    <property type="entry name" value="Gta3"/>
    <property type="match status" value="1"/>
</dbReference>